<dbReference type="PANTHER" id="PTHR21705:SF11">
    <property type="entry name" value="FHIP FAMILY PROTEIN CG3558"/>
    <property type="match status" value="1"/>
</dbReference>
<dbReference type="PANTHER" id="PTHR21705">
    <property type="entry name" value="RAI16 PROTEIN-RELATED"/>
    <property type="match status" value="1"/>
</dbReference>
<organism evidence="1 2">
    <name type="scientific">Basidiobolus ranarum</name>
    <dbReference type="NCBI Taxonomy" id="34480"/>
    <lineage>
        <taxon>Eukaryota</taxon>
        <taxon>Fungi</taxon>
        <taxon>Fungi incertae sedis</taxon>
        <taxon>Zoopagomycota</taxon>
        <taxon>Entomophthoromycotina</taxon>
        <taxon>Basidiobolomycetes</taxon>
        <taxon>Basidiobolales</taxon>
        <taxon>Basidiobolaceae</taxon>
        <taxon>Basidiobolus</taxon>
    </lineage>
</organism>
<dbReference type="Pfam" id="PF10257">
    <property type="entry name" value="RAI16-like"/>
    <property type="match status" value="1"/>
</dbReference>
<dbReference type="Proteomes" id="UP001479436">
    <property type="component" value="Unassembled WGS sequence"/>
</dbReference>
<comment type="caution">
    <text evidence="1">The sequence shown here is derived from an EMBL/GenBank/DDBJ whole genome shotgun (WGS) entry which is preliminary data.</text>
</comment>
<accession>A0ABR2WYL3</accession>
<proteinExistence type="predicted"/>
<dbReference type="EMBL" id="JASJQH010000139">
    <property type="protein sequence ID" value="KAK9766633.1"/>
    <property type="molecule type" value="Genomic_DNA"/>
</dbReference>
<keyword evidence="2" id="KW-1185">Reference proteome</keyword>
<dbReference type="InterPro" id="IPR019384">
    <property type="entry name" value="FHIP"/>
</dbReference>
<evidence type="ECO:0000313" key="2">
    <source>
        <dbReference type="Proteomes" id="UP001479436"/>
    </source>
</evidence>
<sequence length="424" mass="49047">MGYFTKLKNRILPLKRPDRYERLVHFERNWTFCRERLLEEAIPGENQILDSKLADSLKLLINLLVQEKIRQEDGTTGDCMEYLLRNDILDWLVNLSEPDSPFGLRGEVIRTISSMISTLDERFLIHHKVHGSTIKLLDHCMRNRNQLELYHEDMVDLMFSICSKIRRCPELLNIFFYQSVWDLEVPITAENTGESVPRAGKCKYNFPIFGYLLQFVHKDGKTGDIARTAMLFLIEITSGELRDYVHGESDLCAVVAAGVGAFYSLLPRKLVIKLHLSEDERMISHNTELLELEENTGVESSISAEFQEHLCSFTKYLEFTQELLERCPSVRVRNSLLENIRRTFLENILYPSLLECSELDGSAVAVITYVSILVQVIKQRELNSMFVQYLMNMKPGSTEKRRESTFRISPKSETTNIAERADVM</sequence>
<feature type="non-terminal residue" evidence="1">
    <location>
        <position position="424"/>
    </location>
</feature>
<gene>
    <name evidence="1" type="ORF">K7432_004172</name>
</gene>
<protein>
    <submittedName>
        <fullName evidence="1">Uncharacterized protein</fullName>
    </submittedName>
</protein>
<reference evidence="1 2" key="1">
    <citation type="submission" date="2023-04" db="EMBL/GenBank/DDBJ databases">
        <title>Genome of Basidiobolus ranarum AG-B5.</title>
        <authorList>
            <person name="Stajich J.E."/>
            <person name="Carter-House D."/>
            <person name="Gryganskyi A."/>
        </authorList>
    </citation>
    <scope>NUCLEOTIDE SEQUENCE [LARGE SCALE GENOMIC DNA]</scope>
    <source>
        <strain evidence="1 2">AG-B5</strain>
    </source>
</reference>
<name>A0ABR2WYL3_9FUNG</name>
<evidence type="ECO:0000313" key="1">
    <source>
        <dbReference type="EMBL" id="KAK9766633.1"/>
    </source>
</evidence>